<evidence type="ECO:0000256" key="9">
    <source>
        <dbReference type="SAM" id="Phobius"/>
    </source>
</evidence>
<comment type="catalytic activity">
    <reaction evidence="1">
        <text>ATP + protein L-histidine = ADP + protein N-phospho-L-histidine.</text>
        <dbReference type="EC" id="2.7.13.3"/>
    </reaction>
</comment>
<dbReference type="AlphaFoldDB" id="A0A9W6M1Q5"/>
<keyword evidence="9" id="KW-0812">Transmembrane</keyword>
<dbReference type="SUPFAM" id="SSF55874">
    <property type="entry name" value="ATPase domain of HSP90 chaperone/DNA topoisomerase II/histidine kinase"/>
    <property type="match status" value="1"/>
</dbReference>
<evidence type="ECO:0000313" key="11">
    <source>
        <dbReference type="EMBL" id="GLJ78002.1"/>
    </source>
</evidence>
<evidence type="ECO:0000256" key="6">
    <source>
        <dbReference type="ARBA" id="ARBA00022777"/>
    </source>
</evidence>
<feature type="transmembrane region" description="Helical" evidence="9">
    <location>
        <begin position="119"/>
        <end position="140"/>
    </location>
</feature>
<dbReference type="Gene3D" id="1.20.5.1930">
    <property type="match status" value="1"/>
</dbReference>
<keyword evidence="6 11" id="KW-0418">Kinase</keyword>
<keyword evidence="3" id="KW-0597">Phosphoprotein</keyword>
<comment type="caution">
    <text evidence="11">The sequence shown here is derived from an EMBL/GenBank/DDBJ whole genome shotgun (WGS) entry which is preliminary data.</text>
</comment>
<gene>
    <name evidence="11" type="ORF">GCM10017584_35760</name>
</gene>
<protein>
    <recommendedName>
        <fullName evidence="2">histidine kinase</fullName>
        <ecNumber evidence="2">2.7.13.3</ecNumber>
    </recommendedName>
</protein>
<feature type="transmembrane region" description="Helical" evidence="9">
    <location>
        <begin position="80"/>
        <end position="107"/>
    </location>
</feature>
<dbReference type="InterPro" id="IPR003594">
    <property type="entry name" value="HATPase_dom"/>
</dbReference>
<keyword evidence="7" id="KW-0067">ATP-binding</keyword>
<evidence type="ECO:0000256" key="2">
    <source>
        <dbReference type="ARBA" id="ARBA00012438"/>
    </source>
</evidence>
<evidence type="ECO:0000256" key="4">
    <source>
        <dbReference type="ARBA" id="ARBA00022679"/>
    </source>
</evidence>
<dbReference type="PANTHER" id="PTHR24421:SF10">
    <property type="entry name" value="NITRATE_NITRITE SENSOR PROTEIN NARQ"/>
    <property type="match status" value="1"/>
</dbReference>
<proteinExistence type="predicted"/>
<dbReference type="InterPro" id="IPR050482">
    <property type="entry name" value="Sensor_HK_TwoCompSys"/>
</dbReference>
<dbReference type="Pfam" id="PF02518">
    <property type="entry name" value="HATPase_c"/>
    <property type="match status" value="1"/>
</dbReference>
<evidence type="ECO:0000256" key="7">
    <source>
        <dbReference type="ARBA" id="ARBA00022840"/>
    </source>
</evidence>
<feature type="transmembrane region" description="Helical" evidence="9">
    <location>
        <begin position="55"/>
        <end position="74"/>
    </location>
</feature>
<feature type="transmembrane region" description="Helical" evidence="9">
    <location>
        <begin position="146"/>
        <end position="166"/>
    </location>
</feature>
<evidence type="ECO:0000259" key="10">
    <source>
        <dbReference type="SMART" id="SM00387"/>
    </source>
</evidence>
<dbReference type="CDD" id="cd16917">
    <property type="entry name" value="HATPase_UhpB-NarQ-NarX-like"/>
    <property type="match status" value="1"/>
</dbReference>
<dbReference type="GO" id="GO:0016020">
    <property type="term" value="C:membrane"/>
    <property type="evidence" value="ECO:0007669"/>
    <property type="project" value="InterPro"/>
</dbReference>
<evidence type="ECO:0000256" key="1">
    <source>
        <dbReference type="ARBA" id="ARBA00000085"/>
    </source>
</evidence>
<feature type="domain" description="Histidine kinase/HSP90-like ATPase" evidence="10">
    <location>
        <begin position="298"/>
        <end position="395"/>
    </location>
</feature>
<keyword evidence="9" id="KW-1133">Transmembrane helix</keyword>
<evidence type="ECO:0000256" key="5">
    <source>
        <dbReference type="ARBA" id="ARBA00022741"/>
    </source>
</evidence>
<organism evidence="11 12">
    <name type="scientific">Leifsonia poae</name>
    <dbReference type="NCBI Taxonomy" id="110933"/>
    <lineage>
        <taxon>Bacteria</taxon>
        <taxon>Bacillati</taxon>
        <taxon>Actinomycetota</taxon>
        <taxon>Actinomycetes</taxon>
        <taxon>Micrococcales</taxon>
        <taxon>Microbacteriaceae</taxon>
        <taxon>Leifsonia</taxon>
    </lineage>
</organism>
<dbReference type="GO" id="GO:0000155">
    <property type="term" value="F:phosphorelay sensor kinase activity"/>
    <property type="evidence" value="ECO:0007669"/>
    <property type="project" value="InterPro"/>
</dbReference>
<dbReference type="EMBL" id="BSEN01000015">
    <property type="protein sequence ID" value="GLJ78002.1"/>
    <property type="molecule type" value="Genomic_DNA"/>
</dbReference>
<keyword evidence="8" id="KW-0902">Two-component regulatory system</keyword>
<reference evidence="11" key="1">
    <citation type="journal article" date="2014" name="Int. J. Syst. Evol. Microbiol.">
        <title>Complete genome sequence of Corynebacterium casei LMG S-19264T (=DSM 44701T), isolated from a smear-ripened cheese.</title>
        <authorList>
            <consortium name="US DOE Joint Genome Institute (JGI-PGF)"/>
            <person name="Walter F."/>
            <person name="Albersmeier A."/>
            <person name="Kalinowski J."/>
            <person name="Ruckert C."/>
        </authorList>
    </citation>
    <scope>NUCLEOTIDE SEQUENCE</scope>
    <source>
        <strain evidence="11">VKM Ac-1401</strain>
    </source>
</reference>
<keyword evidence="5" id="KW-0547">Nucleotide-binding</keyword>
<dbReference type="PANTHER" id="PTHR24421">
    <property type="entry name" value="NITRATE/NITRITE SENSOR PROTEIN NARX-RELATED"/>
    <property type="match status" value="1"/>
</dbReference>
<dbReference type="Proteomes" id="UP001142372">
    <property type="component" value="Unassembled WGS sequence"/>
</dbReference>
<keyword evidence="4" id="KW-0808">Transferase</keyword>
<name>A0A9W6M1Q5_9MICO</name>
<dbReference type="InterPro" id="IPR036890">
    <property type="entry name" value="HATPase_C_sf"/>
</dbReference>
<evidence type="ECO:0000256" key="3">
    <source>
        <dbReference type="ARBA" id="ARBA00022553"/>
    </source>
</evidence>
<feature type="transmembrane region" description="Helical" evidence="9">
    <location>
        <begin position="29"/>
        <end position="48"/>
    </location>
</feature>
<sequence length="408" mass="43653">MPLNANDETWFARAGNGWEGRRRPPGARWLPVVVAALFQLPGVVIAVHDARADPLTLAFVLLAFASSFVLLAARQHPGPVVAAVAVLCAPAIAITTGPPFTAVPLALAVVSAVVRGARVWAWWTLAGLAVLGPLGAYLLVGHPTAIIRPLIIALILCLLVGAGEAIRGRRERYREVSRTLTARREAAAEAERLRIARELHDVLAHSLSQISVQAGVGLHLFDTRPDKAKESLAAIKTTSSQALEEVRGVLGFLRSEGGPAARTPEPDLQRIPVLVETYKRAGLQVRYDERLSSVPSPAIQLAIYRIVQESLTNIGRHAQARTVRIDLTETAGEYVVSVTDDGRGLPETTLQGGKGMLGMRERAELLGGRFEAVTVRDDDGQPHGVTVTAHFPHRTAAATGPISTWGVS</sequence>
<dbReference type="RefSeq" id="WP_271178599.1">
    <property type="nucleotide sequence ID" value="NZ_BAAAJO010000003.1"/>
</dbReference>
<dbReference type="InterPro" id="IPR011712">
    <property type="entry name" value="Sig_transdc_His_kin_sub3_dim/P"/>
</dbReference>
<keyword evidence="9" id="KW-0472">Membrane</keyword>
<dbReference type="GO" id="GO:0005524">
    <property type="term" value="F:ATP binding"/>
    <property type="evidence" value="ECO:0007669"/>
    <property type="project" value="UniProtKB-KW"/>
</dbReference>
<evidence type="ECO:0000256" key="8">
    <source>
        <dbReference type="ARBA" id="ARBA00023012"/>
    </source>
</evidence>
<dbReference type="Gene3D" id="3.30.565.10">
    <property type="entry name" value="Histidine kinase-like ATPase, C-terminal domain"/>
    <property type="match status" value="1"/>
</dbReference>
<dbReference type="Pfam" id="PF07730">
    <property type="entry name" value="HisKA_3"/>
    <property type="match status" value="1"/>
</dbReference>
<dbReference type="GO" id="GO:0046983">
    <property type="term" value="F:protein dimerization activity"/>
    <property type="evidence" value="ECO:0007669"/>
    <property type="project" value="InterPro"/>
</dbReference>
<dbReference type="SMART" id="SM00387">
    <property type="entry name" value="HATPase_c"/>
    <property type="match status" value="1"/>
</dbReference>
<dbReference type="EC" id="2.7.13.3" evidence="2"/>
<reference evidence="11" key="2">
    <citation type="submission" date="2023-01" db="EMBL/GenBank/DDBJ databases">
        <authorList>
            <person name="Sun Q."/>
            <person name="Evtushenko L."/>
        </authorList>
    </citation>
    <scope>NUCLEOTIDE SEQUENCE</scope>
    <source>
        <strain evidence="11">VKM Ac-1401</strain>
    </source>
</reference>
<keyword evidence="12" id="KW-1185">Reference proteome</keyword>
<evidence type="ECO:0000313" key="12">
    <source>
        <dbReference type="Proteomes" id="UP001142372"/>
    </source>
</evidence>
<accession>A0A9W6M1Q5</accession>